<evidence type="ECO:0000313" key="3">
    <source>
        <dbReference type="RefSeq" id="XP_006820686.1"/>
    </source>
</evidence>
<feature type="compositionally biased region" description="Polar residues" evidence="1">
    <location>
        <begin position="495"/>
        <end position="504"/>
    </location>
</feature>
<accession>A0ABM0MKZ5</accession>
<evidence type="ECO:0000256" key="1">
    <source>
        <dbReference type="SAM" id="MobiDB-lite"/>
    </source>
</evidence>
<organism evidence="2 3">
    <name type="scientific">Saccoglossus kowalevskii</name>
    <name type="common">Acorn worm</name>
    <dbReference type="NCBI Taxonomy" id="10224"/>
    <lineage>
        <taxon>Eukaryota</taxon>
        <taxon>Metazoa</taxon>
        <taxon>Hemichordata</taxon>
        <taxon>Enteropneusta</taxon>
        <taxon>Harrimaniidae</taxon>
        <taxon>Saccoglossus</taxon>
    </lineage>
</organism>
<feature type="compositionally biased region" description="Polar residues" evidence="1">
    <location>
        <begin position="539"/>
        <end position="570"/>
    </location>
</feature>
<feature type="compositionally biased region" description="Polar residues" evidence="1">
    <location>
        <begin position="577"/>
        <end position="589"/>
    </location>
</feature>
<sequence length="621" mass="67224">MRVEIITTSVATTQPEATVTVSFPSKKERDAHKHNEEYVKEFSWEEHVRLEHSPKTLTTNVSSDSSEANFEPVRKFAKVDESSSSKGFSVQSQLPWNDMHQKNPSCFWITDLQDLHSIVAGAASHQMKVIVMNVPQQTPWNTSKPPKNGDESNDSRESSACVYKVIICPKSFTVADIPDTELNKVPVAKVRDPMMYNRITCEGNYKSIHPILDKTSAQSAQVLSGSVLPSASSTCILSTPSTFTESMVPVQQQIISLQGQSGLTPGISLHGQPVDMSELMQHTDQTVPSTVTQNVVMNIQGKDFLLIPAQQGTVHPAVTTTCISSSTVSPIVSTGEKTYLRPKPTLKKAEQESSWSQRARSKYLKPAAKTLFRTKKKSVFEKVTNIPAPLGNAGKLRHQSPDSTVDCVSARYTASANVFHSVPASTSATVTPAITKRGCLSNSAEQSQTVLLSHQTSVDQTTEGAEITNLHTNSMSSPFEIKKEKPSPDKAITVYSDSSSEINSPTAVACTERGTDADTDNQTTWVVVNVDGCNVISQQKHTDQNKMPGTSVESTNLEGSPVSGINSEASPSAPVKESTTAIGSRSSVSKPAKSDVIGGSKNSSRKTSTPVRFLRIKTEPE</sequence>
<name>A0ABM0MKZ5_SACKO</name>
<gene>
    <name evidence="3" type="primary">LOC100376028</name>
</gene>
<proteinExistence type="predicted"/>
<dbReference type="RefSeq" id="XP_006820686.1">
    <property type="nucleotide sequence ID" value="XM_006820623.1"/>
</dbReference>
<feature type="compositionally biased region" description="Polar residues" evidence="1">
    <location>
        <begin position="600"/>
        <end position="610"/>
    </location>
</feature>
<dbReference type="GeneID" id="100376028"/>
<feature type="compositionally biased region" description="Polar residues" evidence="1">
    <location>
        <begin position="136"/>
        <end position="145"/>
    </location>
</feature>
<feature type="compositionally biased region" description="Basic and acidic residues" evidence="1">
    <location>
        <begin position="147"/>
        <end position="156"/>
    </location>
</feature>
<evidence type="ECO:0000313" key="2">
    <source>
        <dbReference type="Proteomes" id="UP000694865"/>
    </source>
</evidence>
<feature type="region of interest" description="Disordered" evidence="1">
    <location>
        <begin position="136"/>
        <end position="156"/>
    </location>
</feature>
<reference evidence="3" key="1">
    <citation type="submission" date="2025-08" db="UniProtKB">
        <authorList>
            <consortium name="RefSeq"/>
        </authorList>
    </citation>
    <scope>IDENTIFICATION</scope>
    <source>
        <tissue evidence="3">Testes</tissue>
    </source>
</reference>
<feature type="region of interest" description="Disordered" evidence="1">
    <location>
        <begin position="539"/>
        <end position="621"/>
    </location>
</feature>
<feature type="region of interest" description="Disordered" evidence="1">
    <location>
        <begin position="478"/>
        <end position="504"/>
    </location>
</feature>
<dbReference type="Proteomes" id="UP000694865">
    <property type="component" value="Unplaced"/>
</dbReference>
<protein>
    <submittedName>
        <fullName evidence="3">Flocculation protein FLO11-like</fullName>
    </submittedName>
</protein>
<keyword evidence="2" id="KW-1185">Reference proteome</keyword>